<comment type="caution">
    <text evidence="2">The sequence shown here is derived from an EMBL/GenBank/DDBJ whole genome shotgun (WGS) entry which is preliminary data.</text>
</comment>
<dbReference type="OrthoDB" id="539663at2759"/>
<evidence type="ECO:0000313" key="1">
    <source>
        <dbReference type="EMBL" id="GIL72740.1"/>
    </source>
</evidence>
<dbReference type="Proteomes" id="UP000747110">
    <property type="component" value="Unassembled WGS sequence"/>
</dbReference>
<organism evidence="2 3">
    <name type="scientific">Volvox reticuliferus</name>
    <dbReference type="NCBI Taxonomy" id="1737510"/>
    <lineage>
        <taxon>Eukaryota</taxon>
        <taxon>Viridiplantae</taxon>
        <taxon>Chlorophyta</taxon>
        <taxon>core chlorophytes</taxon>
        <taxon>Chlorophyceae</taxon>
        <taxon>CS clade</taxon>
        <taxon>Chlamydomonadales</taxon>
        <taxon>Volvocaceae</taxon>
        <taxon>Volvox</taxon>
    </lineage>
</organism>
<sequence>MGLIPVLLGAVSKPLEITYKVTRLVLRLKGTHKVLGVADHLATFTLDLMGKVKLSLTLLLVKLVHGKVRCQKLAAHTCKWLDEHRGGPSAGDSNECLLEDLNNLFSKDKEAVIATAMPLTRAGLLFLRDCLEPLHPGDKDICARFMKPDGRLDLNAALTAFYGTETAYKLADALSAQSGSLNADSLMLKVYNDVRYALRRDLTEMLIL</sequence>
<reference evidence="2" key="1">
    <citation type="journal article" date="2021" name="Proc. Natl. Acad. Sci. U.S.A.">
        <title>Three genomes in the algal genus Volvox reveal the fate of a haploid sex-determining region after a transition to homothallism.</title>
        <authorList>
            <person name="Yamamoto K."/>
            <person name="Hamaji T."/>
            <person name="Kawai-Toyooka H."/>
            <person name="Matsuzaki R."/>
            <person name="Takahashi F."/>
            <person name="Nishimura Y."/>
            <person name="Kawachi M."/>
            <person name="Noguchi H."/>
            <person name="Minakuchi Y."/>
            <person name="Umen J.G."/>
            <person name="Toyoda A."/>
            <person name="Nozaki H."/>
        </authorList>
    </citation>
    <scope>NUCLEOTIDE SEQUENCE</scope>
    <source>
        <strain evidence="2">NIES-3785</strain>
        <strain evidence="1">NIES-3786</strain>
    </source>
</reference>
<gene>
    <name evidence="1" type="ORF">Vretifemale_3035</name>
    <name evidence="2" type="ORF">Vretimale_4454</name>
</gene>
<dbReference type="Proteomes" id="UP000722791">
    <property type="component" value="Unassembled WGS sequence"/>
</dbReference>
<protein>
    <submittedName>
        <fullName evidence="2">Uncharacterized protein</fullName>
    </submittedName>
</protein>
<evidence type="ECO:0000313" key="2">
    <source>
        <dbReference type="EMBL" id="GIL99223.1"/>
    </source>
</evidence>
<dbReference type="EMBL" id="BNCP01000004">
    <property type="protein sequence ID" value="GIL72740.1"/>
    <property type="molecule type" value="Genomic_DNA"/>
</dbReference>
<keyword evidence="4" id="KW-1185">Reference proteome</keyword>
<dbReference type="EMBL" id="BNCQ01000006">
    <property type="protein sequence ID" value="GIL99223.1"/>
    <property type="molecule type" value="Genomic_DNA"/>
</dbReference>
<evidence type="ECO:0000313" key="4">
    <source>
        <dbReference type="Proteomes" id="UP000747110"/>
    </source>
</evidence>
<accession>A0A8J4G501</accession>
<dbReference type="AlphaFoldDB" id="A0A8J4G501"/>
<proteinExistence type="predicted"/>
<name>A0A8J4G501_9CHLO</name>
<evidence type="ECO:0000313" key="3">
    <source>
        <dbReference type="Proteomes" id="UP000722791"/>
    </source>
</evidence>